<name>A0A809RAX6_9BACT</name>
<dbReference type="AlphaFoldDB" id="A0A809RAX6"/>
<dbReference type="Pfam" id="PF13385">
    <property type="entry name" value="Laminin_G_3"/>
    <property type="match status" value="1"/>
</dbReference>
<protein>
    <submittedName>
        <fullName evidence="2">PEP-CTERM domain protein</fullName>
    </submittedName>
</protein>
<evidence type="ECO:0000313" key="2">
    <source>
        <dbReference type="EMBL" id="BBO23798.1"/>
    </source>
</evidence>
<dbReference type="Pfam" id="PF07589">
    <property type="entry name" value="PEP-CTERM"/>
    <property type="match status" value="1"/>
</dbReference>
<dbReference type="InterPro" id="IPR013424">
    <property type="entry name" value="Ice-binding_C"/>
</dbReference>
<gene>
    <name evidence="2" type="ORF">NPRO_13930</name>
</gene>
<dbReference type="SUPFAM" id="SSF49899">
    <property type="entry name" value="Concanavalin A-like lectins/glucanases"/>
    <property type="match status" value="1"/>
</dbReference>
<evidence type="ECO:0000313" key="3">
    <source>
        <dbReference type="Proteomes" id="UP000662873"/>
    </source>
</evidence>
<feature type="domain" description="Ice-binding protein C-terminal" evidence="1">
    <location>
        <begin position="241"/>
        <end position="263"/>
    </location>
</feature>
<evidence type="ECO:0000259" key="1">
    <source>
        <dbReference type="Pfam" id="PF07589"/>
    </source>
</evidence>
<dbReference type="NCBIfam" id="TIGR02595">
    <property type="entry name" value="PEP_CTERM"/>
    <property type="match status" value="1"/>
</dbReference>
<sequence length="263" mass="27905">MYTKRGMALILAALGATSVTMGSVVATYLFDGDLSAFESGPPSLTAVDPYGLNSFSTDFIYSATRTTYVTEGDAGDDGFGGSLNAGVTLDTTGLAAADEYSVDMVVKFDETDGTWRKLIDVYGMDEDNGFYISPSGYLQLWNSGTNPSGTSYLSPDTYYHLALTVASNGTVKAYLDGGEEVSLTGSSAFVRSDPTMTFFLDEVNTGHLEYTDVTVGLIRFWDHALSSGEVASLAADPYAIVPEPASLLALGLGAAALLRRKRR</sequence>
<organism evidence="2 3">
    <name type="scientific">Candidatus Nitrosymbiomonas proteolyticus</name>
    <dbReference type="NCBI Taxonomy" id="2608984"/>
    <lineage>
        <taxon>Bacteria</taxon>
        <taxon>Bacillati</taxon>
        <taxon>Armatimonadota</taxon>
        <taxon>Armatimonadota incertae sedis</taxon>
        <taxon>Candidatus Nitrosymbiomonas</taxon>
    </lineage>
</organism>
<dbReference type="KEGG" id="npy:NPRO_13930"/>
<proteinExistence type="predicted"/>
<accession>A0A809RAX6</accession>
<dbReference type="Proteomes" id="UP000662873">
    <property type="component" value="Chromosome"/>
</dbReference>
<dbReference type="EMBL" id="AP021858">
    <property type="protein sequence ID" value="BBO23798.1"/>
    <property type="molecule type" value="Genomic_DNA"/>
</dbReference>
<dbReference type="InterPro" id="IPR013320">
    <property type="entry name" value="ConA-like_dom_sf"/>
</dbReference>
<reference evidence="2" key="1">
    <citation type="journal article" name="DNA Res.">
        <title>The physiological potential of anammox bacteria as revealed by their core genome structure.</title>
        <authorList>
            <person name="Okubo T."/>
            <person name="Toyoda A."/>
            <person name="Fukuhara K."/>
            <person name="Uchiyama I."/>
            <person name="Harigaya Y."/>
            <person name="Kuroiwa M."/>
            <person name="Suzuki T."/>
            <person name="Murakami Y."/>
            <person name="Suwa Y."/>
            <person name="Takami H."/>
        </authorList>
    </citation>
    <scope>NUCLEOTIDE SEQUENCE</scope>
    <source>
        <strain evidence="2">317325-2</strain>
    </source>
</reference>
<dbReference type="Gene3D" id="2.60.120.200">
    <property type="match status" value="1"/>
</dbReference>